<evidence type="ECO:0000313" key="5">
    <source>
        <dbReference type="Proteomes" id="UP000307790"/>
    </source>
</evidence>
<comment type="caution">
    <text evidence="4">The sequence shown here is derived from an EMBL/GenBank/DDBJ whole genome shotgun (WGS) entry which is preliminary data.</text>
</comment>
<feature type="domain" description="Phospholipase/carboxylesterase/thioesterase" evidence="3">
    <location>
        <begin position="11"/>
        <end position="218"/>
    </location>
</feature>
<comment type="similarity">
    <text evidence="1">Belongs to the AB hydrolase superfamily. AB hydrolase 2 family.</text>
</comment>
<reference evidence="4 5" key="1">
    <citation type="submission" date="2019-05" db="EMBL/GenBank/DDBJ databases">
        <title>Genome sequences of Thalassotalea litorea 1K03283.</title>
        <authorList>
            <person name="Zhang D."/>
        </authorList>
    </citation>
    <scope>NUCLEOTIDE SEQUENCE [LARGE SCALE GENOMIC DNA]</scope>
    <source>
        <strain evidence="4 5">MCCC 1K03283</strain>
    </source>
</reference>
<keyword evidence="5" id="KW-1185">Reference proteome</keyword>
<evidence type="ECO:0000313" key="4">
    <source>
        <dbReference type="EMBL" id="TLU66945.1"/>
    </source>
</evidence>
<dbReference type="InterPro" id="IPR050565">
    <property type="entry name" value="LYPA1-2/EST-like"/>
</dbReference>
<dbReference type="InterPro" id="IPR029058">
    <property type="entry name" value="AB_hydrolase_fold"/>
</dbReference>
<dbReference type="EMBL" id="VCBC01000004">
    <property type="protein sequence ID" value="TLU66945.1"/>
    <property type="molecule type" value="Genomic_DNA"/>
</dbReference>
<evidence type="ECO:0000256" key="2">
    <source>
        <dbReference type="ARBA" id="ARBA00022801"/>
    </source>
</evidence>
<evidence type="ECO:0000259" key="3">
    <source>
        <dbReference type="Pfam" id="PF02230"/>
    </source>
</evidence>
<dbReference type="GO" id="GO:0016787">
    <property type="term" value="F:hydrolase activity"/>
    <property type="evidence" value="ECO:0007669"/>
    <property type="project" value="UniProtKB-KW"/>
</dbReference>
<dbReference type="PANTHER" id="PTHR10655">
    <property type="entry name" value="LYSOPHOSPHOLIPASE-RELATED"/>
    <property type="match status" value="1"/>
</dbReference>
<gene>
    <name evidence="4" type="ORF">FE810_04550</name>
</gene>
<dbReference type="SUPFAM" id="SSF53474">
    <property type="entry name" value="alpha/beta-Hydrolases"/>
    <property type="match status" value="1"/>
</dbReference>
<proteinExistence type="inferred from homology"/>
<evidence type="ECO:0000256" key="1">
    <source>
        <dbReference type="ARBA" id="ARBA00006499"/>
    </source>
</evidence>
<organism evidence="4 5">
    <name type="scientific">Thalassotalea litorea</name>
    <dbReference type="NCBI Taxonomy" id="2020715"/>
    <lineage>
        <taxon>Bacteria</taxon>
        <taxon>Pseudomonadati</taxon>
        <taxon>Pseudomonadota</taxon>
        <taxon>Gammaproteobacteria</taxon>
        <taxon>Alteromonadales</taxon>
        <taxon>Colwelliaceae</taxon>
        <taxon>Thalassotalea</taxon>
    </lineage>
</organism>
<keyword evidence="2" id="KW-0378">Hydrolase</keyword>
<dbReference type="Pfam" id="PF02230">
    <property type="entry name" value="Abhydrolase_2"/>
    <property type="match status" value="1"/>
</dbReference>
<sequence length="221" mass="24439">MRELTLETIKVEPQRQATACVIWLHGLGADGHDFEPIVPELRLPEYLSVRFIFPHSPKMPVTINGGMVMPAWYDILDMSVERKVDVAQLTQSARAVQILIDEQIASGIAPERIVLAGFSQGGAVAYQAALSYPKSLGGLLTMSTYFATKDSIELTDANRSIDICIMHGSQDPVVNPILGTQAKSVLETLGFHPEYYTYPMPHSVCAPQVRDISNWLQQRLS</sequence>
<dbReference type="AlphaFoldDB" id="A0A5R9IN33"/>
<dbReference type="Proteomes" id="UP000307790">
    <property type="component" value="Unassembled WGS sequence"/>
</dbReference>
<dbReference type="OrthoDB" id="9801763at2"/>
<dbReference type="InterPro" id="IPR003140">
    <property type="entry name" value="PLipase/COase/thioEstase"/>
</dbReference>
<dbReference type="Gene3D" id="3.40.50.1820">
    <property type="entry name" value="alpha/beta hydrolase"/>
    <property type="match status" value="1"/>
</dbReference>
<name>A0A5R9IN33_9GAMM</name>
<protein>
    <submittedName>
        <fullName evidence="4">Carboxylesterase</fullName>
    </submittedName>
</protein>
<accession>A0A5R9IN33</accession>
<dbReference type="PANTHER" id="PTHR10655:SF17">
    <property type="entry name" value="LYSOPHOSPHOLIPASE-LIKE PROTEIN 1"/>
    <property type="match status" value="1"/>
</dbReference>